<accession>A0A0J8GW09</accession>
<gene>
    <name evidence="2" type="ORF">XM47_02285</name>
</gene>
<dbReference type="AlphaFoldDB" id="A0A0J8GW09"/>
<comment type="caution">
    <text evidence="2">The sequence shown here is derived from an EMBL/GenBank/DDBJ whole genome shotgun (WGS) entry which is preliminary data.</text>
</comment>
<dbReference type="EMBL" id="LAZL01000002">
    <property type="protein sequence ID" value="KMT66947.1"/>
    <property type="molecule type" value="Genomic_DNA"/>
</dbReference>
<name>A0A0J8GW09_9ALTE</name>
<protein>
    <submittedName>
        <fullName evidence="2">Uncharacterized protein</fullName>
    </submittedName>
</protein>
<dbReference type="Proteomes" id="UP000037600">
    <property type="component" value="Unassembled WGS sequence"/>
</dbReference>
<dbReference type="RefSeq" id="WP_048688956.1">
    <property type="nucleotide sequence ID" value="NZ_KQ130482.1"/>
</dbReference>
<sequence>MLEKEKSKGRYYLYLSVSLDGLGVILLGIVLEVLIQMGIYFELLKPGLEWFVFISLFCFGGAWALIKLLLHWIKIRKYDRLS</sequence>
<reference evidence="2 3" key="1">
    <citation type="submission" date="2015-04" db="EMBL/GenBank/DDBJ databases">
        <title>Draft Genome Sequence of the Novel Agar-Digesting Marine Bacterium Q1.</title>
        <authorList>
            <person name="Li Y."/>
            <person name="Li D."/>
            <person name="Chen G."/>
            <person name="Du Z."/>
        </authorList>
    </citation>
    <scope>NUCLEOTIDE SEQUENCE [LARGE SCALE GENOMIC DNA]</scope>
    <source>
        <strain evidence="2 3">Q1</strain>
    </source>
</reference>
<keyword evidence="1" id="KW-0812">Transmembrane</keyword>
<feature type="transmembrane region" description="Helical" evidence="1">
    <location>
        <begin position="12"/>
        <end position="38"/>
    </location>
</feature>
<proteinExistence type="predicted"/>
<keyword evidence="1" id="KW-1133">Transmembrane helix</keyword>
<keyword evidence="3" id="KW-1185">Reference proteome</keyword>
<evidence type="ECO:0000313" key="3">
    <source>
        <dbReference type="Proteomes" id="UP000037600"/>
    </source>
</evidence>
<feature type="transmembrane region" description="Helical" evidence="1">
    <location>
        <begin position="50"/>
        <end position="70"/>
    </location>
</feature>
<evidence type="ECO:0000256" key="1">
    <source>
        <dbReference type="SAM" id="Phobius"/>
    </source>
</evidence>
<evidence type="ECO:0000313" key="2">
    <source>
        <dbReference type="EMBL" id="KMT66947.1"/>
    </source>
</evidence>
<organism evidence="2 3">
    <name type="scientific">Catenovulum maritimum</name>
    <dbReference type="NCBI Taxonomy" id="1513271"/>
    <lineage>
        <taxon>Bacteria</taxon>
        <taxon>Pseudomonadati</taxon>
        <taxon>Pseudomonadota</taxon>
        <taxon>Gammaproteobacteria</taxon>
        <taxon>Alteromonadales</taxon>
        <taxon>Alteromonadaceae</taxon>
        <taxon>Catenovulum</taxon>
    </lineage>
</organism>
<keyword evidence="1" id="KW-0472">Membrane</keyword>